<dbReference type="RefSeq" id="WP_201311400.1">
    <property type="nucleotide sequence ID" value="NZ_BLYI01000043.1"/>
</dbReference>
<dbReference type="Gene3D" id="1.20.58.1690">
    <property type="match status" value="1"/>
</dbReference>
<evidence type="ECO:0000259" key="2">
    <source>
        <dbReference type="SMART" id="SM01324"/>
    </source>
</evidence>
<accession>A0A916VDE2</accession>
<protein>
    <recommendedName>
        <fullName evidence="2">YARHG domain-containing protein</fullName>
    </recommendedName>
</protein>
<feature type="region of interest" description="Disordered" evidence="1">
    <location>
        <begin position="31"/>
        <end position="96"/>
    </location>
</feature>
<gene>
    <name evidence="3" type="ORF">ANBU17_20520</name>
</gene>
<reference evidence="3" key="1">
    <citation type="submission" date="2020-06" db="EMBL/GenBank/DDBJ databases">
        <title>Characterization of fructooligosaccharide metabolism and fructooligosaccharide-degrading enzymes in human commensal butyrate producers.</title>
        <authorList>
            <person name="Tanno H."/>
            <person name="Fujii T."/>
            <person name="Hirano K."/>
            <person name="Maeno S."/>
            <person name="Tonozuka T."/>
            <person name="Sakamoto M."/>
            <person name="Ohkuma M."/>
            <person name="Tochio T."/>
            <person name="Endo A."/>
        </authorList>
    </citation>
    <scope>NUCLEOTIDE SEQUENCE</scope>
    <source>
        <strain evidence="3">JCM 17466</strain>
    </source>
</reference>
<dbReference type="Proteomes" id="UP000613208">
    <property type="component" value="Unassembled WGS sequence"/>
</dbReference>
<dbReference type="InterPro" id="IPR038434">
    <property type="entry name" value="YARHG_sf"/>
</dbReference>
<keyword evidence="4" id="KW-1185">Reference proteome</keyword>
<name>A0A916VDE2_9FIRM</name>
<organism evidence="3 4">
    <name type="scientific">Anaerostipes butyraticus</name>
    <dbReference type="NCBI Taxonomy" id="645466"/>
    <lineage>
        <taxon>Bacteria</taxon>
        <taxon>Bacillati</taxon>
        <taxon>Bacillota</taxon>
        <taxon>Clostridia</taxon>
        <taxon>Lachnospirales</taxon>
        <taxon>Lachnospiraceae</taxon>
        <taxon>Anaerostipes</taxon>
    </lineage>
</organism>
<evidence type="ECO:0000256" key="1">
    <source>
        <dbReference type="SAM" id="MobiDB-lite"/>
    </source>
</evidence>
<evidence type="ECO:0000313" key="4">
    <source>
        <dbReference type="Proteomes" id="UP000613208"/>
    </source>
</evidence>
<dbReference type="Pfam" id="PF13308">
    <property type="entry name" value="YARHG"/>
    <property type="match status" value="1"/>
</dbReference>
<dbReference type="InterPro" id="IPR025582">
    <property type="entry name" value="YARHG_dom"/>
</dbReference>
<sequence length="177" mass="19658">MRAKEKQVIAILSAAIVVVAAALIFCLATENRSSSAEKSAASEEQETSDTESAAAQTEDSDKTEASSSEATTEEDSNSKSASEIMNADDGYVFPDSNTSYLTKEEIEKLSTEEIQYAINEVYARHGLKFTKKSNQEKFEKKKWYTGTVDDQDDITLNRYEKKNVNLMADILEERGAR</sequence>
<dbReference type="AlphaFoldDB" id="A0A916VDE2"/>
<dbReference type="EMBL" id="BLYI01000043">
    <property type="protein sequence ID" value="GFO85705.1"/>
    <property type="molecule type" value="Genomic_DNA"/>
</dbReference>
<evidence type="ECO:0000313" key="3">
    <source>
        <dbReference type="EMBL" id="GFO85705.1"/>
    </source>
</evidence>
<proteinExistence type="predicted"/>
<comment type="caution">
    <text evidence="3">The sequence shown here is derived from an EMBL/GenBank/DDBJ whole genome shotgun (WGS) entry which is preliminary data.</text>
</comment>
<feature type="domain" description="YARHG" evidence="2">
    <location>
        <begin position="89"/>
        <end position="172"/>
    </location>
</feature>
<dbReference type="SMART" id="SM01324">
    <property type="entry name" value="YARHG"/>
    <property type="match status" value="1"/>
</dbReference>